<comment type="subcellular location">
    <subcellularLocation>
        <location evidence="1">Cell membrane</location>
        <topology evidence="1">Lipid-anchor</topology>
    </subcellularLocation>
</comment>
<evidence type="ECO:0000313" key="8">
    <source>
        <dbReference type="EMBL" id="UOF00011.1"/>
    </source>
</evidence>
<keyword evidence="5" id="KW-0472">Membrane</keyword>
<dbReference type="InterPro" id="IPR028082">
    <property type="entry name" value="Peripla_BP_I"/>
</dbReference>
<dbReference type="Gene3D" id="3.40.50.2300">
    <property type="match status" value="2"/>
</dbReference>
<evidence type="ECO:0000256" key="6">
    <source>
        <dbReference type="ARBA" id="ARBA00023288"/>
    </source>
</evidence>
<dbReference type="RefSeq" id="WP_243535563.1">
    <property type="nucleotide sequence ID" value="NZ_CP093442.1"/>
</dbReference>
<protein>
    <submittedName>
        <fullName evidence="8">BMP family ABC transporter substrate-binding protein</fullName>
    </submittedName>
</protein>
<organism evidence="8 9">
    <name type="scientific">Bdellovibrio reynosensis</name>
    <dbReference type="NCBI Taxonomy" id="2835041"/>
    <lineage>
        <taxon>Bacteria</taxon>
        <taxon>Pseudomonadati</taxon>
        <taxon>Bdellovibrionota</taxon>
        <taxon>Bdellovibrionia</taxon>
        <taxon>Bdellovibrionales</taxon>
        <taxon>Pseudobdellovibrionaceae</taxon>
        <taxon>Bdellovibrio</taxon>
    </lineage>
</organism>
<evidence type="ECO:0000256" key="4">
    <source>
        <dbReference type="ARBA" id="ARBA00022729"/>
    </source>
</evidence>
<reference evidence="8" key="1">
    <citation type="submission" date="2022-03" db="EMBL/GenBank/DDBJ databases">
        <title>Genome Identification and Characterization of new species Bdellovibrio reynosense LBG001 sp. nov. from a Mexico soil sample.</title>
        <authorList>
            <person name="Camilli A."/>
            <person name="Ajao Y."/>
            <person name="Guo X."/>
        </authorList>
    </citation>
    <scope>NUCLEOTIDE SEQUENCE</scope>
    <source>
        <strain evidence="8">LBG001</strain>
    </source>
</reference>
<sequence length="326" mass="35260">MVNFTLTALLIMLFSIVSIAAPLKVGLVLDKGGKDDKSFNSAAYLGAKKAEKDLKIDLKYVEATDTNAIENLHRAFARKNFDLIIGIGFAQKDAVKKIAAQFPKVKFAIVDGEVDAANVRSLLFEEHEGSFLVGALAAMASKTNSVGFVGGMDIPLIRRFAMGYAAGAKHINPKIKITENYIGVTGEAWNNPAKAKELALAQYSAGSDVIFVAAGASNSGVFDAAEEKKKFAIGVDSNQNWMKPGIILTSMLKAVDVAVFDTIKETQEGKFTGGISRFGLANKGVDYTLDQHNEKLITADMKKKVEDLKKKIIAGQIQVPDYYKKK</sequence>
<dbReference type="PANTHER" id="PTHR34296">
    <property type="entry name" value="TRANSCRIPTIONAL ACTIVATOR PROTEIN MED"/>
    <property type="match status" value="1"/>
</dbReference>
<gene>
    <name evidence="8" type="ORF">MNR06_09890</name>
</gene>
<dbReference type="Proteomes" id="UP000830116">
    <property type="component" value="Chromosome"/>
</dbReference>
<evidence type="ECO:0000256" key="5">
    <source>
        <dbReference type="ARBA" id="ARBA00023136"/>
    </source>
</evidence>
<keyword evidence="3" id="KW-1003">Cell membrane</keyword>
<evidence type="ECO:0000256" key="3">
    <source>
        <dbReference type="ARBA" id="ARBA00022475"/>
    </source>
</evidence>
<evidence type="ECO:0000259" key="7">
    <source>
        <dbReference type="Pfam" id="PF02608"/>
    </source>
</evidence>
<dbReference type="CDD" id="cd06354">
    <property type="entry name" value="PBP1_PrnA-like"/>
    <property type="match status" value="1"/>
</dbReference>
<keyword evidence="6" id="KW-0449">Lipoprotein</keyword>
<dbReference type="EMBL" id="CP093442">
    <property type="protein sequence ID" value="UOF00011.1"/>
    <property type="molecule type" value="Genomic_DNA"/>
</dbReference>
<keyword evidence="9" id="KW-1185">Reference proteome</keyword>
<dbReference type="PANTHER" id="PTHR34296:SF2">
    <property type="entry name" value="ABC TRANSPORTER GUANOSINE-BINDING PROTEIN NUPN"/>
    <property type="match status" value="1"/>
</dbReference>
<name>A0ABY4C8Q7_9BACT</name>
<dbReference type="SUPFAM" id="SSF53822">
    <property type="entry name" value="Periplasmic binding protein-like I"/>
    <property type="match status" value="1"/>
</dbReference>
<dbReference type="Pfam" id="PF02608">
    <property type="entry name" value="Bmp"/>
    <property type="match status" value="1"/>
</dbReference>
<comment type="similarity">
    <text evidence="2">Belongs to the BMP lipoprotein family.</text>
</comment>
<proteinExistence type="inferred from homology"/>
<accession>A0ABY4C8Q7</accession>
<evidence type="ECO:0000313" key="9">
    <source>
        <dbReference type="Proteomes" id="UP000830116"/>
    </source>
</evidence>
<evidence type="ECO:0000256" key="1">
    <source>
        <dbReference type="ARBA" id="ARBA00004193"/>
    </source>
</evidence>
<dbReference type="InterPro" id="IPR003760">
    <property type="entry name" value="PnrA-like"/>
</dbReference>
<feature type="domain" description="ABC transporter substrate-binding protein PnrA-like" evidence="7">
    <location>
        <begin position="26"/>
        <end position="321"/>
    </location>
</feature>
<keyword evidence="4" id="KW-0732">Signal</keyword>
<evidence type="ECO:0000256" key="2">
    <source>
        <dbReference type="ARBA" id="ARBA00008610"/>
    </source>
</evidence>
<dbReference type="InterPro" id="IPR050957">
    <property type="entry name" value="BMP_lipoprotein"/>
</dbReference>